<keyword evidence="15" id="KW-1185">Reference proteome</keyword>
<evidence type="ECO:0000256" key="12">
    <source>
        <dbReference type="SAM" id="Phobius"/>
    </source>
</evidence>
<dbReference type="CDD" id="cd06225">
    <property type="entry name" value="HAMP"/>
    <property type="match status" value="1"/>
</dbReference>
<dbReference type="Pfam" id="PF02518">
    <property type="entry name" value="HATPase_c"/>
    <property type="match status" value="1"/>
</dbReference>
<dbReference type="PROSITE" id="PS50885">
    <property type="entry name" value="HAMP"/>
    <property type="match status" value="1"/>
</dbReference>
<dbReference type="SMART" id="SM00304">
    <property type="entry name" value="HAMP"/>
    <property type="match status" value="1"/>
</dbReference>
<dbReference type="InterPro" id="IPR010559">
    <property type="entry name" value="Sig_transdc_His_kin_internal"/>
</dbReference>
<dbReference type="InterPro" id="IPR036890">
    <property type="entry name" value="HATPase_C_sf"/>
</dbReference>
<keyword evidence="2" id="KW-1003">Cell membrane</keyword>
<dbReference type="EMBL" id="MPTD01000027">
    <property type="protein sequence ID" value="OMD45962.1"/>
    <property type="molecule type" value="Genomic_DNA"/>
</dbReference>
<keyword evidence="6" id="KW-0547">Nucleotide-binding</keyword>
<sequence>MARYSLKQVLKKVVPSSLKYKLFVAYFLLLLIPLSSINLYNFYTAEEKMWLKNSEQSQSSLEKIRQELEDYMGIAAKTMILIEQDPSTEQRLKHPEQYTYLERRDEIEALLNGFMISLFLSAPPVFYTISDLKDNVFLTYSPLNNNNQSKTMMAMYSEMLSNNETYRWQREANYVNRDYTTSLDILSLYSVLKDKSLNPYAIVRIGIDYRQWISKMKKNSTQGEHYLIMDKNGEIILTTGSSDQVNGAQLFEKMKTITSTKIMDKQFAYHYSYVPKLEWYLVRMVPLDTLFAETNQLKRSFFWTFTILTVLFVMVTFFISSSVSRPLRELQLKMRQLAKTNLKTRLDEERFDGEILTLAQSFNSMVVEIESLISKLKIEERQKEAVRFQVLLSQMNPHFLLNTLNTIKSMSVIPEEQHKVHEVCIALGRILETSLNTDVDMIYLEEEMSMIQAYFLIHQQRFGSHIQIKYECESDLNHTLVPKFSIQPLVENAITHAFQTIAEPVITVRASKQEQNLVIEVSDNGMGIEKAGAIKSLRRRKGISIDNIKERLQLLFKDKAKFSMVSSEQGTTVQLTIPYLLSEPYRKGEK</sequence>
<keyword evidence="4" id="KW-0808">Transferase</keyword>
<dbReference type="Gene3D" id="3.30.565.10">
    <property type="entry name" value="Histidine kinase-like ATPase, C-terminal domain"/>
    <property type="match status" value="1"/>
</dbReference>
<comment type="subcellular location">
    <subcellularLocation>
        <location evidence="1">Cell membrane</location>
        <topology evidence="1">Multi-pass membrane protein</topology>
    </subcellularLocation>
</comment>
<keyword evidence="10" id="KW-0902">Two-component regulatory system</keyword>
<keyword evidence="7" id="KW-0418">Kinase</keyword>
<dbReference type="InterPro" id="IPR003660">
    <property type="entry name" value="HAMP_dom"/>
</dbReference>
<gene>
    <name evidence="14" type="ORF">BSK51_27835</name>
</gene>
<reference evidence="14 15" key="1">
    <citation type="submission" date="2016-10" db="EMBL/GenBank/DDBJ databases">
        <title>Paenibacillus species isolates.</title>
        <authorList>
            <person name="Beno S.M."/>
        </authorList>
    </citation>
    <scope>NUCLEOTIDE SEQUENCE [LARGE SCALE GENOMIC DNA]</scope>
    <source>
        <strain evidence="14 15">FSL R5-0923</strain>
    </source>
</reference>
<feature type="transmembrane region" description="Helical" evidence="12">
    <location>
        <begin position="20"/>
        <end position="43"/>
    </location>
</feature>
<evidence type="ECO:0000313" key="14">
    <source>
        <dbReference type="EMBL" id="OMD45962.1"/>
    </source>
</evidence>
<dbReference type="Pfam" id="PF06580">
    <property type="entry name" value="His_kinase"/>
    <property type="match status" value="1"/>
</dbReference>
<evidence type="ECO:0000256" key="2">
    <source>
        <dbReference type="ARBA" id="ARBA00022475"/>
    </source>
</evidence>
<evidence type="ECO:0000256" key="7">
    <source>
        <dbReference type="ARBA" id="ARBA00022777"/>
    </source>
</evidence>
<evidence type="ECO:0000256" key="3">
    <source>
        <dbReference type="ARBA" id="ARBA00022553"/>
    </source>
</evidence>
<keyword evidence="3" id="KW-0597">Phosphoprotein</keyword>
<keyword evidence="5 12" id="KW-0812">Transmembrane</keyword>
<evidence type="ECO:0000256" key="9">
    <source>
        <dbReference type="ARBA" id="ARBA00022989"/>
    </source>
</evidence>
<organism evidence="14 15">
    <name type="scientific">Paenibacillus odorifer</name>
    <dbReference type="NCBI Taxonomy" id="189426"/>
    <lineage>
        <taxon>Bacteria</taxon>
        <taxon>Bacillati</taxon>
        <taxon>Bacillota</taxon>
        <taxon>Bacilli</taxon>
        <taxon>Bacillales</taxon>
        <taxon>Paenibacillaceae</taxon>
        <taxon>Paenibacillus</taxon>
    </lineage>
</organism>
<keyword evidence="9 12" id="KW-1133">Transmembrane helix</keyword>
<evidence type="ECO:0000256" key="1">
    <source>
        <dbReference type="ARBA" id="ARBA00004651"/>
    </source>
</evidence>
<evidence type="ECO:0000256" key="11">
    <source>
        <dbReference type="ARBA" id="ARBA00023136"/>
    </source>
</evidence>
<evidence type="ECO:0000256" key="5">
    <source>
        <dbReference type="ARBA" id="ARBA00022692"/>
    </source>
</evidence>
<evidence type="ECO:0000256" key="8">
    <source>
        <dbReference type="ARBA" id="ARBA00022840"/>
    </source>
</evidence>
<accession>A0ABX3H696</accession>
<dbReference type="InterPro" id="IPR050640">
    <property type="entry name" value="Bact_2-comp_sensor_kinase"/>
</dbReference>
<name>A0ABX3H696_9BACL</name>
<dbReference type="Pfam" id="PF00672">
    <property type="entry name" value="HAMP"/>
    <property type="match status" value="1"/>
</dbReference>
<dbReference type="SUPFAM" id="SSF55874">
    <property type="entry name" value="ATPase domain of HSP90 chaperone/DNA topoisomerase II/histidine kinase"/>
    <property type="match status" value="1"/>
</dbReference>
<dbReference type="SUPFAM" id="SSF158472">
    <property type="entry name" value="HAMP domain-like"/>
    <property type="match status" value="1"/>
</dbReference>
<protein>
    <recommendedName>
        <fullName evidence="13">HAMP domain-containing protein</fullName>
    </recommendedName>
</protein>
<dbReference type="InterPro" id="IPR003594">
    <property type="entry name" value="HATPase_dom"/>
</dbReference>
<dbReference type="PANTHER" id="PTHR34220:SF11">
    <property type="entry name" value="SENSOR PROTEIN KINASE HPTS"/>
    <property type="match status" value="1"/>
</dbReference>
<dbReference type="PANTHER" id="PTHR34220">
    <property type="entry name" value="SENSOR HISTIDINE KINASE YPDA"/>
    <property type="match status" value="1"/>
</dbReference>
<keyword evidence="11 12" id="KW-0472">Membrane</keyword>
<feature type="domain" description="HAMP" evidence="13">
    <location>
        <begin position="321"/>
        <end position="374"/>
    </location>
</feature>
<evidence type="ECO:0000256" key="6">
    <source>
        <dbReference type="ARBA" id="ARBA00022741"/>
    </source>
</evidence>
<comment type="caution">
    <text evidence="14">The sequence shown here is derived from an EMBL/GenBank/DDBJ whole genome shotgun (WGS) entry which is preliminary data.</text>
</comment>
<keyword evidence="8" id="KW-0067">ATP-binding</keyword>
<dbReference type="Gene3D" id="6.10.340.10">
    <property type="match status" value="1"/>
</dbReference>
<evidence type="ECO:0000259" key="13">
    <source>
        <dbReference type="PROSITE" id="PS50885"/>
    </source>
</evidence>
<evidence type="ECO:0000256" key="4">
    <source>
        <dbReference type="ARBA" id="ARBA00022679"/>
    </source>
</evidence>
<evidence type="ECO:0000256" key="10">
    <source>
        <dbReference type="ARBA" id="ARBA00023012"/>
    </source>
</evidence>
<dbReference type="Proteomes" id="UP000187313">
    <property type="component" value="Unassembled WGS sequence"/>
</dbReference>
<dbReference type="RefSeq" id="WP_076300925.1">
    <property type="nucleotide sequence ID" value="NZ_MPTD01000027.1"/>
</dbReference>
<evidence type="ECO:0000313" key="15">
    <source>
        <dbReference type="Proteomes" id="UP000187313"/>
    </source>
</evidence>
<feature type="transmembrane region" description="Helical" evidence="12">
    <location>
        <begin position="301"/>
        <end position="319"/>
    </location>
</feature>
<proteinExistence type="predicted"/>